<proteinExistence type="predicted"/>
<dbReference type="Proteomes" id="UP001386178">
    <property type="component" value="Segment"/>
</dbReference>
<accession>A0ABZ2GYB3</accession>
<dbReference type="EMBL" id="PP079414">
    <property type="protein sequence ID" value="WWO60225.1"/>
    <property type="molecule type" value="Genomic_DNA"/>
</dbReference>
<evidence type="ECO:0008006" key="3">
    <source>
        <dbReference type="Google" id="ProtNLM"/>
    </source>
</evidence>
<evidence type="ECO:0000313" key="1">
    <source>
        <dbReference type="EMBL" id="WWO60225.1"/>
    </source>
</evidence>
<keyword evidence="2" id="KW-1185">Reference proteome</keyword>
<organism evidence="1 2">
    <name type="scientific">Xanthomonas phage SB3</name>
    <dbReference type="NCBI Taxonomy" id="3117472"/>
    <lineage>
        <taxon>Viruses</taxon>
        <taxon>Duplodnaviria</taxon>
        <taxon>Heunggongvirae</taxon>
        <taxon>Uroviricota</taxon>
        <taxon>Caudoviricetes</taxon>
        <taxon>Autographivirales</taxon>
        <taxon>Autonotataviridae</taxon>
        <taxon>Euvesivirus</taxon>
        <taxon>Euvesivirus SB3</taxon>
    </lineage>
</organism>
<evidence type="ECO:0000313" key="2">
    <source>
        <dbReference type="Proteomes" id="UP001386178"/>
    </source>
</evidence>
<protein>
    <recommendedName>
        <fullName evidence="3">Secreted protein</fullName>
    </recommendedName>
</protein>
<sequence>MSPLGFLLACILCLALSMAGRHLILTLCGHVFHNEWHWTGAFRKVQWRYLGGCLSWDQYDGHDIHVTDSTGTTIHYGHRNCVLGFYILNWRWHMPQDDGYVWGWAFGPFAYSYTTY</sequence>
<name>A0ABZ2GYB3_9CAUD</name>
<reference evidence="1 2" key="1">
    <citation type="submission" date="2024-01" db="EMBL/GenBank/DDBJ databases">
        <title>Novel lytic viruses for Xanthomonas sp. and Stenotrophomonas maltophilia.</title>
        <authorList>
            <person name="Petrzik K."/>
            <person name="Brazdova S."/>
            <person name="Sovova L."/>
            <person name="Neoralova M."/>
        </authorList>
    </citation>
    <scope>NUCLEOTIDE SEQUENCE [LARGE SCALE GENOMIC DNA]</scope>
</reference>